<dbReference type="Gene3D" id="3.60.70.12">
    <property type="entry name" value="L-amino peptidase D-ALA esterase/amidase"/>
    <property type="match status" value="1"/>
</dbReference>
<sequence>MSAASLERFGLAVGHATDADGATGCTVVRGVSAAHRAACAVLGRATGTRETALLEPGHLVERVDAILLTGGSAYGLDAAAGVMRWMEARGRGFNVGAGVVPIVPAAVIFDLLPLGRFDARPTAQMAYEACETARSTGIAEGSVGAGTGATVGKLRGAAGAMKGGLGIAVAEGHGCAAAAIAVVNAFGDVRDAAGNIIAGARLEDGSFVDTARAVAAGTPSGGFTAGTNTTICVVALDCALSRVELQAVARSAGTGLLSRITPAGTLADGDVVFALAPMDGPKGSAAQAEQLARQALEQAIERAVRLAVGRDGVPGLAAS</sequence>
<dbReference type="Proteomes" id="UP001229955">
    <property type="component" value="Chromosome"/>
</dbReference>
<dbReference type="KEGG" id="pspc:Strain318_000408"/>
<evidence type="ECO:0000313" key="3">
    <source>
        <dbReference type="EMBL" id="WKW14083.1"/>
    </source>
</evidence>
<evidence type="ECO:0000313" key="4">
    <source>
        <dbReference type="Proteomes" id="UP001229955"/>
    </source>
</evidence>
<dbReference type="RefSeq" id="WP_367886875.1">
    <property type="nucleotide sequence ID" value="NZ_CP130612.1"/>
</dbReference>
<evidence type="ECO:0000256" key="1">
    <source>
        <dbReference type="ARBA" id="ARBA00007068"/>
    </source>
</evidence>
<dbReference type="InterPro" id="IPR005321">
    <property type="entry name" value="Peptidase_S58_DmpA"/>
</dbReference>
<dbReference type="PANTHER" id="PTHR36512">
    <property type="entry name" value="D-AMINOPEPTIDASE"/>
    <property type="match status" value="1"/>
</dbReference>
<dbReference type="Pfam" id="PF03576">
    <property type="entry name" value="Peptidase_S58"/>
    <property type="match status" value="1"/>
</dbReference>
<accession>A0AA49Q3T0</accession>
<reference evidence="2" key="1">
    <citation type="submission" date="2023-07" db="EMBL/GenBank/DDBJ databases">
        <authorList>
            <person name="Haufschild T."/>
            <person name="Kallscheuer N."/>
            <person name="Hammer J."/>
            <person name="Kohn T."/>
            <person name="Kabuu M."/>
            <person name="Jogler M."/>
            <person name="Wohfarth N."/>
            <person name="Heuer A."/>
            <person name="Rohde M."/>
            <person name="van Teeseling M.C.F."/>
            <person name="Jogler C."/>
        </authorList>
    </citation>
    <scope>NUCLEOTIDE SEQUENCE</scope>
    <source>
        <strain evidence="2">Strain 138</strain>
        <strain evidence="3">Strain 318</strain>
    </source>
</reference>
<gene>
    <name evidence="2" type="ORF">Strain138_000408</name>
    <name evidence="3" type="ORF">Strain318_000408</name>
</gene>
<dbReference type="InterPro" id="IPR016117">
    <property type="entry name" value="ArgJ-like_dom_sf"/>
</dbReference>
<name>A0AA49Q3T0_9BACT</name>
<keyword evidence="4" id="KW-1185">Reference proteome</keyword>
<comment type="similarity">
    <text evidence="1">Belongs to the peptidase S58 family.</text>
</comment>
<dbReference type="AlphaFoldDB" id="A0AA49Q3T0"/>
<evidence type="ECO:0000313" key="2">
    <source>
        <dbReference type="EMBL" id="WKW11173.1"/>
    </source>
</evidence>
<dbReference type="EMBL" id="CP130613">
    <property type="protein sequence ID" value="WKW14083.1"/>
    <property type="molecule type" value="Genomic_DNA"/>
</dbReference>
<accession>A0AA49Q661</accession>
<dbReference type="GO" id="GO:0004177">
    <property type="term" value="F:aminopeptidase activity"/>
    <property type="evidence" value="ECO:0007669"/>
    <property type="project" value="TreeGrafter"/>
</dbReference>
<proteinExistence type="inferred from homology"/>
<dbReference type="PANTHER" id="PTHR36512:SF3">
    <property type="entry name" value="BLR5678 PROTEIN"/>
    <property type="match status" value="1"/>
</dbReference>
<protein>
    <submittedName>
        <fullName evidence="2">P1 family peptidase</fullName>
    </submittedName>
</protein>
<dbReference type="EMBL" id="CP130612">
    <property type="protein sequence ID" value="WKW11173.1"/>
    <property type="molecule type" value="Genomic_DNA"/>
</dbReference>
<dbReference type="SUPFAM" id="SSF56266">
    <property type="entry name" value="DmpA/ArgJ-like"/>
    <property type="match status" value="1"/>
</dbReference>
<organism evidence="2">
    <name type="scientific">Pseudogemmatithrix spongiicola</name>
    <dbReference type="NCBI Taxonomy" id="3062599"/>
    <lineage>
        <taxon>Bacteria</taxon>
        <taxon>Pseudomonadati</taxon>
        <taxon>Gemmatimonadota</taxon>
        <taxon>Gemmatimonadia</taxon>
        <taxon>Gemmatimonadales</taxon>
        <taxon>Gemmatimonadaceae</taxon>
        <taxon>Pseudogemmatithrix</taxon>
    </lineage>
</organism>